<sequence length="357" mass="39705">MAGMETPSERKKEARSNACLAASDILGWSGRETRSEIRSNSSGFAQACAAARAASRKTVFGRFFTRIAILSGSNHALNDQITLARRAKNPRFRFRHRTTRLNSSHRPLLFHLPASPKGNLGAPGTKSHCRSLTPALNLSSVQHGKLTKRGTHMGRGPIDEAGNRYGKLTVIERAGDGKGRRSWRVRCDCGHEPEKPVPGYLLRGRQCLHCGNCPAPIDAATKRTAASVWPGTFISYVSVPVGRHDEQKVGGFGMIFWDKRAVAMSKWVELPPKRGHVSPILTHSLLDFAQMGLIMAEPVTSELERWRKENSQRIHRLPLHTERDAALALRIYDRTRSQVDADPFMQIMRAINPSRPI</sequence>
<dbReference type="EMBL" id="VOSW01000130">
    <property type="protein sequence ID" value="KAE8754380.1"/>
    <property type="molecule type" value="Genomic_DNA"/>
</dbReference>
<name>A0A6N6W499_9BURK</name>
<proteinExistence type="predicted"/>
<reference evidence="1 2" key="1">
    <citation type="journal article" date="2020" name="Int. J. Syst. Evol. Microbiol.">
        <title>Paraburkholderia madseniana sp. nov., a phenolic acid-degrading bacterium isolated from acidic forest soil.</title>
        <authorList>
            <person name="Wilhelm R.C."/>
            <person name="Murphy S.J.L."/>
            <person name="Feriancek N.M."/>
            <person name="Karasz D.C."/>
            <person name="DeRito C.M."/>
            <person name="Newman J.D."/>
            <person name="Buckley D.H."/>
        </authorList>
    </citation>
    <scope>NUCLEOTIDE SEQUENCE [LARGE SCALE GENOMIC DNA]</scope>
    <source>
        <strain evidence="1 2">RP11</strain>
    </source>
</reference>
<evidence type="ECO:0000313" key="2">
    <source>
        <dbReference type="Proteomes" id="UP000463700"/>
    </source>
</evidence>
<dbReference type="Proteomes" id="UP000463700">
    <property type="component" value="Unassembled WGS sequence"/>
</dbReference>
<comment type="caution">
    <text evidence="1">The sequence shown here is derived from an EMBL/GenBank/DDBJ whole genome shotgun (WGS) entry which is preliminary data.</text>
</comment>
<gene>
    <name evidence="1" type="ORF">FSO04_39990</name>
</gene>
<evidence type="ECO:0000313" key="1">
    <source>
        <dbReference type="EMBL" id="KAE8754380.1"/>
    </source>
</evidence>
<dbReference type="AlphaFoldDB" id="A0A6N6W499"/>
<protein>
    <submittedName>
        <fullName evidence="1">Uncharacterized protein</fullName>
    </submittedName>
</protein>
<organism evidence="1 2">
    <name type="scientific">Paraburkholderia madseniana</name>
    <dbReference type="NCBI Taxonomy" id="2599607"/>
    <lineage>
        <taxon>Bacteria</taxon>
        <taxon>Pseudomonadati</taxon>
        <taxon>Pseudomonadota</taxon>
        <taxon>Betaproteobacteria</taxon>
        <taxon>Burkholderiales</taxon>
        <taxon>Burkholderiaceae</taxon>
        <taxon>Paraburkholderia</taxon>
    </lineage>
</organism>
<accession>A0A6N6W499</accession>
<dbReference type="RefSeq" id="WP_154566942.1">
    <property type="nucleotide sequence ID" value="NZ_VOSW01000130.1"/>
</dbReference>
<dbReference type="OrthoDB" id="552713at2"/>